<keyword evidence="2" id="KW-1185">Reference proteome</keyword>
<comment type="caution">
    <text evidence="1">The sequence shown here is derived from an EMBL/GenBank/DDBJ whole genome shotgun (WGS) entry which is preliminary data.</text>
</comment>
<reference evidence="1 2" key="1">
    <citation type="submission" date="2016-10" db="EMBL/GenBank/DDBJ databases">
        <title>The genome of Paramicrosporidium saccamoebae is the missing link in understanding Cryptomycota and Microsporidia evolution.</title>
        <authorList>
            <person name="Quandt C.A."/>
            <person name="Beaudet D."/>
            <person name="Corsaro D."/>
            <person name="Michel R."/>
            <person name="Corradi N."/>
            <person name="James T."/>
        </authorList>
    </citation>
    <scope>NUCLEOTIDE SEQUENCE [LARGE SCALE GENOMIC DNA]</scope>
    <source>
        <strain evidence="1 2">KSL3</strain>
    </source>
</reference>
<protein>
    <submittedName>
        <fullName evidence="1">Uncharacterized protein</fullName>
    </submittedName>
</protein>
<gene>
    <name evidence="1" type="ORF">PSACC_03647</name>
</gene>
<organism evidence="1 2">
    <name type="scientific">Paramicrosporidium saccamoebae</name>
    <dbReference type="NCBI Taxonomy" id="1246581"/>
    <lineage>
        <taxon>Eukaryota</taxon>
        <taxon>Fungi</taxon>
        <taxon>Fungi incertae sedis</taxon>
        <taxon>Cryptomycota</taxon>
        <taxon>Cryptomycota incertae sedis</taxon>
        <taxon>Paramicrosporidium</taxon>
    </lineage>
</organism>
<feature type="non-terminal residue" evidence="1">
    <location>
        <position position="1"/>
    </location>
</feature>
<evidence type="ECO:0000313" key="1">
    <source>
        <dbReference type="EMBL" id="PJF16536.1"/>
    </source>
</evidence>
<accession>A0A2H9TFM6</accession>
<dbReference type="AlphaFoldDB" id="A0A2H9TFM6"/>
<proteinExistence type="predicted"/>
<dbReference type="Proteomes" id="UP000240830">
    <property type="component" value="Unassembled WGS sequence"/>
</dbReference>
<sequence length="291" mass="33249">GSAVLPAVRFITDRQITTIYSSSQSAWNTIVALRIKGKLRSVTKIHLHSLDLSDDHETLIALRTWKLEQVTVKKCLISERFVSLLLSRMEASKIYFLKCRSNQVLVAPNLADARHIMLDVQETRIYQSGNFGYENGTEGIYRRQNGSIYKCTYDDKLVARNLEHVLIVKSHQSLRYLYANGQNLRSIHFLNGDFHLAEFLDAIPQLPNLIEIGIHSYCPRNGSPVIEPRSLVDRLLCGSRKRLLCLSILESLPSDRLRSLANTYPKCRLVFDAGLSYRIASRHWKLPKQAQ</sequence>
<name>A0A2H9TFM6_9FUNG</name>
<dbReference type="EMBL" id="MTSL01000218">
    <property type="protein sequence ID" value="PJF16536.1"/>
    <property type="molecule type" value="Genomic_DNA"/>
</dbReference>
<evidence type="ECO:0000313" key="2">
    <source>
        <dbReference type="Proteomes" id="UP000240830"/>
    </source>
</evidence>